<dbReference type="InterPro" id="IPR011991">
    <property type="entry name" value="ArsR-like_HTH"/>
</dbReference>
<reference evidence="3" key="1">
    <citation type="submission" date="2019-09" db="EMBL/GenBank/DDBJ databases">
        <title>Antimicrobial potential of Antarctic Bacteria.</title>
        <authorList>
            <person name="Benaud N."/>
            <person name="Edwards R.J."/>
            <person name="Ferrari B.C."/>
        </authorList>
    </citation>
    <scope>NUCLEOTIDE SEQUENCE [LARGE SCALE GENOMIC DNA]</scope>
    <source>
        <strain evidence="3">INR9</strain>
    </source>
</reference>
<dbReference type="InterPro" id="IPR036390">
    <property type="entry name" value="WH_DNA-bd_sf"/>
</dbReference>
<dbReference type="GO" id="GO:0003700">
    <property type="term" value="F:DNA-binding transcription factor activity"/>
    <property type="evidence" value="ECO:0007669"/>
    <property type="project" value="InterPro"/>
</dbReference>
<dbReference type="InterPro" id="IPR036388">
    <property type="entry name" value="WH-like_DNA-bd_sf"/>
</dbReference>
<organism evidence="2 3">
    <name type="scientific">Leifsonia shinshuensis</name>
    <dbReference type="NCBI Taxonomy" id="150026"/>
    <lineage>
        <taxon>Bacteria</taxon>
        <taxon>Bacillati</taxon>
        <taxon>Actinomycetota</taxon>
        <taxon>Actinomycetes</taxon>
        <taxon>Micrococcales</taxon>
        <taxon>Microbacteriaceae</taxon>
        <taxon>Leifsonia</taxon>
    </lineage>
</organism>
<dbReference type="PRINTS" id="PR00598">
    <property type="entry name" value="HTHMARR"/>
</dbReference>
<dbReference type="SUPFAM" id="SSF46785">
    <property type="entry name" value="Winged helix' DNA-binding domain"/>
    <property type="match status" value="1"/>
</dbReference>
<dbReference type="PANTHER" id="PTHR33164">
    <property type="entry name" value="TRANSCRIPTIONAL REGULATOR, MARR FAMILY"/>
    <property type="match status" value="1"/>
</dbReference>
<dbReference type="Gene3D" id="1.10.10.10">
    <property type="entry name" value="Winged helix-like DNA-binding domain superfamily/Winged helix DNA-binding domain"/>
    <property type="match status" value="1"/>
</dbReference>
<dbReference type="AlphaFoldDB" id="A0A7G6YCI0"/>
<dbReference type="InterPro" id="IPR039422">
    <property type="entry name" value="MarR/SlyA-like"/>
</dbReference>
<gene>
    <name evidence="2" type="ORF">F1C12_14455</name>
</gene>
<dbReference type="PANTHER" id="PTHR33164:SF106">
    <property type="entry name" value="TRANSCRIPTIONAL REGULATORY PROTEIN"/>
    <property type="match status" value="1"/>
</dbReference>
<accession>A0A7G6YCI0</accession>
<dbReference type="InterPro" id="IPR000835">
    <property type="entry name" value="HTH_MarR-typ"/>
</dbReference>
<evidence type="ECO:0000313" key="2">
    <source>
        <dbReference type="EMBL" id="QNE36195.1"/>
    </source>
</evidence>
<dbReference type="EMBL" id="CP043641">
    <property type="protein sequence ID" value="QNE36195.1"/>
    <property type="molecule type" value="Genomic_DNA"/>
</dbReference>
<dbReference type="RefSeq" id="WP_185275639.1">
    <property type="nucleotide sequence ID" value="NZ_CP043641.1"/>
</dbReference>
<evidence type="ECO:0000259" key="1">
    <source>
        <dbReference type="PROSITE" id="PS50995"/>
    </source>
</evidence>
<sequence>MSSDLEKAVDELGPIIQSYQSAVDDFDREAARILRVNDTDLRCLEQLVVAGDAGATPREIADRLALTTGSVTTMLDRLEKAGYVTRSQHPTDGRRVIVHLTPQAHDRIWDIIGPHFAESSATVAAGFSAAELDTVKRFLATVTAVQQAHVTRLREGAAG</sequence>
<dbReference type="PROSITE" id="PS50995">
    <property type="entry name" value="HTH_MARR_2"/>
    <property type="match status" value="1"/>
</dbReference>
<protein>
    <submittedName>
        <fullName evidence="2">MarR family transcriptional regulator</fullName>
    </submittedName>
</protein>
<dbReference type="Pfam" id="PF01047">
    <property type="entry name" value="MarR"/>
    <property type="match status" value="1"/>
</dbReference>
<dbReference type="Proteomes" id="UP000515511">
    <property type="component" value="Chromosome"/>
</dbReference>
<evidence type="ECO:0000313" key="3">
    <source>
        <dbReference type="Proteomes" id="UP000515511"/>
    </source>
</evidence>
<dbReference type="KEGG" id="lse:F1C12_14455"/>
<dbReference type="SMART" id="SM00347">
    <property type="entry name" value="HTH_MARR"/>
    <property type="match status" value="1"/>
</dbReference>
<feature type="domain" description="HTH marR-type" evidence="1">
    <location>
        <begin position="1"/>
        <end position="144"/>
    </location>
</feature>
<dbReference type="CDD" id="cd00090">
    <property type="entry name" value="HTH_ARSR"/>
    <property type="match status" value="1"/>
</dbReference>
<dbReference type="GO" id="GO:0006950">
    <property type="term" value="P:response to stress"/>
    <property type="evidence" value="ECO:0007669"/>
    <property type="project" value="TreeGrafter"/>
</dbReference>
<proteinExistence type="predicted"/>
<name>A0A7G6YCI0_9MICO</name>